<evidence type="ECO:0000313" key="2">
    <source>
        <dbReference type="Proteomes" id="UP000319411"/>
    </source>
</evidence>
<geneLocation type="plasmid" evidence="1 2">
    <name>unnamed1</name>
</geneLocation>
<dbReference type="Pfam" id="PF10013">
    <property type="entry name" value="DUF2256"/>
    <property type="match status" value="1"/>
</dbReference>
<evidence type="ECO:0000313" key="1">
    <source>
        <dbReference type="EMBL" id="QDY44040.1"/>
    </source>
</evidence>
<keyword evidence="2" id="KW-1185">Reference proteome</keyword>
<keyword evidence="1" id="KW-0614">Plasmid</keyword>
<proteinExistence type="predicted"/>
<dbReference type="InterPro" id="IPR017136">
    <property type="entry name" value="UCP037205"/>
</dbReference>
<accession>A0A518XIL5</accession>
<dbReference type="KEGG" id="pdis:D8B20_19170"/>
<reference evidence="1 2" key="1">
    <citation type="submission" date="2018-10" db="EMBL/GenBank/DDBJ databases">
        <title>Genome Sequencing of Pantoea dispersa DSM 32899.</title>
        <authorList>
            <person name="Nawrath M."/>
            <person name="Ottenheim C."/>
            <person name="Wilm A."/>
            <person name="Zimmermann W."/>
            <person name="Wu J.C."/>
        </authorList>
    </citation>
    <scope>NUCLEOTIDE SEQUENCE [LARGE SCALE GENOMIC DNA]</scope>
    <source>
        <strain evidence="1 2">DSM 32899</strain>
        <plasmid evidence="1 2">unnamed1</plasmid>
    </source>
</reference>
<name>A0A518XIL5_9GAMM</name>
<dbReference type="RefSeq" id="WP_145891281.1">
    <property type="nucleotide sequence ID" value="NZ_CP032703.1"/>
</dbReference>
<protein>
    <submittedName>
        <fullName evidence="1">DUF2256 domain-containing protein</fullName>
    </submittedName>
</protein>
<dbReference type="PANTHER" id="PTHR37463:SF1">
    <property type="entry name" value="DUF2256 DOMAIN-CONTAINING PROTEIN"/>
    <property type="match status" value="1"/>
</dbReference>
<organism evidence="1 2">
    <name type="scientific">Candidatus Pantoea soli</name>
    <dbReference type="NCBI Taxonomy" id="3098669"/>
    <lineage>
        <taxon>Bacteria</taxon>
        <taxon>Pseudomonadati</taxon>
        <taxon>Pseudomonadota</taxon>
        <taxon>Gammaproteobacteria</taxon>
        <taxon>Enterobacterales</taxon>
        <taxon>Erwiniaceae</taxon>
        <taxon>Pantoea</taxon>
    </lineage>
</organism>
<dbReference type="OrthoDB" id="27194at2"/>
<dbReference type="AlphaFoldDB" id="A0A518XIL5"/>
<sequence>MKTFKGNKQSLPVRYCKQCHKPMTWRKKWEKCWEQVQYCSERCRREAKRRTVDNE</sequence>
<dbReference type="Proteomes" id="UP000319411">
    <property type="component" value="Plasmid unnamed1"/>
</dbReference>
<dbReference type="EMBL" id="CP032703">
    <property type="protein sequence ID" value="QDY44040.1"/>
    <property type="molecule type" value="Genomic_DNA"/>
</dbReference>
<gene>
    <name evidence="1" type="ORF">D8B20_19170</name>
</gene>
<dbReference type="PANTHER" id="PTHR37463">
    <property type="entry name" value="GSL3115 PROTEIN"/>
    <property type="match status" value="1"/>
</dbReference>